<protein>
    <recommendedName>
        <fullName evidence="1">MICOS complex subunit</fullName>
    </recommendedName>
</protein>
<dbReference type="PANTHER" id="PTHR28268:SF1">
    <property type="entry name" value="MICOS SUBUNIT MIC26"/>
    <property type="match status" value="1"/>
</dbReference>
<keyword evidence="1" id="KW-0472">Membrane</keyword>
<comment type="function">
    <text evidence="1">Component of the MICOS complex, a large protein complex of the mitochondrial inner membrane that plays crucial roles in the maintenance of crista junctions, inner membrane architecture, and formation of contact sites to the outer membrane.</text>
</comment>
<keyword evidence="1" id="KW-0496">Mitochondrion</keyword>
<keyword evidence="1" id="KW-0999">Mitochondrion inner membrane</keyword>
<accession>A0AAD5W0P4</accession>
<dbReference type="Proteomes" id="UP001213000">
    <property type="component" value="Unassembled WGS sequence"/>
</dbReference>
<dbReference type="PANTHER" id="PTHR28268">
    <property type="entry name" value="MICOS SUBUNIT MIC26"/>
    <property type="match status" value="1"/>
</dbReference>
<dbReference type="GO" id="GO:0044284">
    <property type="term" value="C:mitochondrial crista junction"/>
    <property type="evidence" value="ECO:0007669"/>
    <property type="project" value="TreeGrafter"/>
</dbReference>
<evidence type="ECO:0000256" key="1">
    <source>
        <dbReference type="RuleBase" id="RU363021"/>
    </source>
</evidence>
<name>A0AAD5W0P4_9AGAR</name>
<dbReference type="GO" id="GO:0042407">
    <property type="term" value="P:cristae formation"/>
    <property type="evidence" value="ECO:0007669"/>
    <property type="project" value="InterPro"/>
</dbReference>
<comment type="caution">
    <text evidence="3">The sequence shown here is derived from an EMBL/GenBank/DDBJ whole genome shotgun (WGS) entry which is preliminary data.</text>
</comment>
<dbReference type="InterPro" id="IPR033181">
    <property type="entry name" value="Mic26_fungi"/>
</dbReference>
<dbReference type="EMBL" id="JANIEX010000044">
    <property type="protein sequence ID" value="KAJ3575205.1"/>
    <property type="molecule type" value="Genomic_DNA"/>
</dbReference>
<dbReference type="Gene3D" id="1.20.120.20">
    <property type="entry name" value="Apolipoprotein"/>
    <property type="match status" value="1"/>
</dbReference>
<proteinExistence type="predicted"/>
<evidence type="ECO:0000313" key="3">
    <source>
        <dbReference type="EMBL" id="KAJ3575205.1"/>
    </source>
</evidence>
<reference evidence="3" key="1">
    <citation type="submission" date="2022-07" db="EMBL/GenBank/DDBJ databases">
        <title>Genome Sequence of Leucocoprinus birnbaumii.</title>
        <authorList>
            <person name="Buettner E."/>
        </authorList>
    </citation>
    <scope>NUCLEOTIDE SEQUENCE</scope>
    <source>
        <strain evidence="3">VT141</strain>
    </source>
</reference>
<comment type="subcellular location">
    <subcellularLocation>
        <location evidence="1">Mitochondrion inner membrane</location>
    </subcellularLocation>
</comment>
<dbReference type="Pfam" id="PF09769">
    <property type="entry name" value="ApoO"/>
    <property type="match status" value="1"/>
</dbReference>
<dbReference type="SUPFAM" id="SSF58113">
    <property type="entry name" value="Apolipoprotein A-I"/>
    <property type="match status" value="1"/>
</dbReference>
<keyword evidence="4" id="KW-1185">Reference proteome</keyword>
<sequence>MFNRQAPTSPEIPFNAPKRALFATSVAGAAVLQEKPQEKLSIYPSSTPDIVLVETPSTLETQIGVVRRQVCQTYQDGRDYVQGWVSKWIGIEHAVENRIKAIISPQESLTPGLLYVGVATLTGSILARNRVLLTRLILPPVFLVASAKHFLPRTSQNLSDYLGSIEDAHFPSFAEKHEIAKAHSVMTWERIKDATKDTRGHINSGAVSIVEKIQESTGLKLREVLGWGEEVKRNTETSVTEAKEAVEQVLEQTTNAVEEKVVGVKQKVEEKVDKVQKKVEEKVDEVQKKAEERPGSEEKKDEEKRLI</sequence>
<dbReference type="InterPro" id="IPR019166">
    <property type="entry name" value="MIC26/MIC27"/>
</dbReference>
<dbReference type="GO" id="GO:0061617">
    <property type="term" value="C:MICOS complex"/>
    <property type="evidence" value="ECO:0007669"/>
    <property type="project" value="UniProtKB-UniRule"/>
</dbReference>
<dbReference type="AlphaFoldDB" id="A0AAD5W0P4"/>
<gene>
    <name evidence="3" type="ORF">NP233_g1258</name>
</gene>
<feature type="region of interest" description="Disordered" evidence="2">
    <location>
        <begin position="281"/>
        <end position="307"/>
    </location>
</feature>
<comment type="subunit">
    <text evidence="1">Component of the mitochondrial contact site and cristae organizing system (MICOS) complex.</text>
</comment>
<evidence type="ECO:0000256" key="2">
    <source>
        <dbReference type="SAM" id="MobiDB-lite"/>
    </source>
</evidence>
<organism evidence="3 4">
    <name type="scientific">Leucocoprinus birnbaumii</name>
    <dbReference type="NCBI Taxonomy" id="56174"/>
    <lineage>
        <taxon>Eukaryota</taxon>
        <taxon>Fungi</taxon>
        <taxon>Dikarya</taxon>
        <taxon>Basidiomycota</taxon>
        <taxon>Agaricomycotina</taxon>
        <taxon>Agaricomycetes</taxon>
        <taxon>Agaricomycetidae</taxon>
        <taxon>Agaricales</taxon>
        <taxon>Agaricineae</taxon>
        <taxon>Agaricaceae</taxon>
        <taxon>Leucocoprinus</taxon>
    </lineage>
</organism>
<evidence type="ECO:0000313" key="4">
    <source>
        <dbReference type="Proteomes" id="UP001213000"/>
    </source>
</evidence>